<dbReference type="InterPro" id="IPR033469">
    <property type="entry name" value="CYTH-like_dom_sf"/>
</dbReference>
<dbReference type="CDD" id="cd07890">
    <property type="entry name" value="CYTH-like_AC_IV-like"/>
    <property type="match status" value="1"/>
</dbReference>
<dbReference type="Proteomes" id="UP001210169">
    <property type="component" value="Chromosome"/>
</dbReference>
<dbReference type="SUPFAM" id="SSF55154">
    <property type="entry name" value="CYTH-like phosphatases"/>
    <property type="match status" value="1"/>
</dbReference>
<dbReference type="GeneID" id="301331396"/>
<protein>
    <submittedName>
        <fullName evidence="2">Class IV adenylate cyclase</fullName>
    </submittedName>
</protein>
<dbReference type="Pfam" id="PF01928">
    <property type="entry name" value="CYTH"/>
    <property type="match status" value="1"/>
</dbReference>
<gene>
    <name evidence="2" type="ORF">STRNI_002216</name>
</gene>
<dbReference type="PROSITE" id="PS51707">
    <property type="entry name" value="CYTH"/>
    <property type="match status" value="1"/>
</dbReference>
<keyword evidence="3" id="KW-1185">Reference proteome</keyword>
<evidence type="ECO:0000313" key="2">
    <source>
        <dbReference type="EMBL" id="WAU04000.1"/>
    </source>
</evidence>
<sequence>MQTEFEARFLNVDATKIANQLVARSATCSMPRTLMRRIVFKNDDIEARGGWLRLRQQGDKTFLTYKQTTSELSAIDTTLESEVEVGSFDATKTLLEAMGFTALRYQENYREEWTLAGVTFDIDTWPDLPTFLEVEGPDEGSVRRAAETLGLDVSHASYGSVDEVYLAVLGRDILAEQKLVFAE</sequence>
<name>A0ABY7IZ81_STRNI</name>
<evidence type="ECO:0000259" key="1">
    <source>
        <dbReference type="PROSITE" id="PS51707"/>
    </source>
</evidence>
<dbReference type="Gene3D" id="2.40.320.10">
    <property type="entry name" value="Hypothetical Protein Pfu-838710-001"/>
    <property type="match status" value="1"/>
</dbReference>
<organism evidence="2 3">
    <name type="scientific">Streptomyces nigrescens</name>
    <dbReference type="NCBI Taxonomy" id="1920"/>
    <lineage>
        <taxon>Bacteria</taxon>
        <taxon>Bacillati</taxon>
        <taxon>Actinomycetota</taxon>
        <taxon>Actinomycetes</taxon>
        <taxon>Kitasatosporales</taxon>
        <taxon>Streptomycetaceae</taxon>
        <taxon>Streptomyces</taxon>
    </lineage>
</organism>
<feature type="domain" description="CYTH" evidence="1">
    <location>
        <begin position="2"/>
        <end position="171"/>
    </location>
</feature>
<dbReference type="InterPro" id="IPR008173">
    <property type="entry name" value="Adenylyl_cyclase_CyaB"/>
</dbReference>
<evidence type="ECO:0000313" key="3">
    <source>
        <dbReference type="Proteomes" id="UP001210169"/>
    </source>
</evidence>
<dbReference type="InterPro" id="IPR023577">
    <property type="entry name" value="CYTH_domain"/>
</dbReference>
<proteinExistence type="predicted"/>
<dbReference type="EMBL" id="CP114203">
    <property type="protein sequence ID" value="WAU04000.1"/>
    <property type="molecule type" value="Genomic_DNA"/>
</dbReference>
<accession>A0ABY7IZ81</accession>
<reference evidence="2 3" key="1">
    <citation type="submission" date="2022-12" db="EMBL/GenBank/DDBJ databases">
        <authorList>
            <person name="Ruckert C."/>
            <person name="Busche T."/>
            <person name="Kalinowski J."/>
            <person name="Wittmann C."/>
        </authorList>
    </citation>
    <scope>NUCLEOTIDE SEQUENCE [LARGE SCALE GENOMIC DNA]</scope>
    <source>
        <strain evidence="2 3">DSM 40276</strain>
    </source>
</reference>
<dbReference type="RefSeq" id="WP_277411121.1">
    <property type="nucleotide sequence ID" value="NZ_CP114203.1"/>
</dbReference>